<reference evidence="1 2" key="1">
    <citation type="submission" date="2014-05" db="EMBL/GenBank/DDBJ databases">
        <title>Novel Listeriaceae from food processing environments.</title>
        <authorList>
            <person name="den Bakker H.C."/>
        </authorList>
    </citation>
    <scope>NUCLEOTIDE SEQUENCE [LARGE SCALE GENOMIC DNA]</scope>
    <source>
        <strain evidence="1 2">FSL A5-0281</strain>
    </source>
</reference>
<proteinExistence type="predicted"/>
<dbReference type="EMBL" id="JNFA01000001">
    <property type="protein sequence ID" value="KGL45536.1"/>
    <property type="molecule type" value="Genomic_DNA"/>
</dbReference>
<keyword evidence="2" id="KW-1185">Reference proteome</keyword>
<accession>A0A099WLN1</accession>
<dbReference type="AlphaFoldDB" id="A0A099WLN1"/>
<dbReference type="OrthoDB" id="2361192at2"/>
<dbReference type="Proteomes" id="UP000029844">
    <property type="component" value="Unassembled WGS sequence"/>
</dbReference>
<evidence type="ECO:0000313" key="1">
    <source>
        <dbReference type="EMBL" id="KGL45536.1"/>
    </source>
</evidence>
<gene>
    <name evidence="1" type="ORF">EP57_00630</name>
</gene>
<protein>
    <submittedName>
        <fullName evidence="1">Uncharacterized protein</fullName>
    </submittedName>
</protein>
<name>A0A099WLN1_9LIST</name>
<dbReference type="RefSeq" id="WP_036083163.1">
    <property type="nucleotide sequence ID" value="NZ_CBCSHQ010000002.1"/>
</dbReference>
<organism evidence="1 2">
    <name type="scientific">Listeria booriae</name>
    <dbReference type="NCBI Taxonomy" id="1552123"/>
    <lineage>
        <taxon>Bacteria</taxon>
        <taxon>Bacillati</taxon>
        <taxon>Bacillota</taxon>
        <taxon>Bacilli</taxon>
        <taxon>Bacillales</taxon>
        <taxon>Listeriaceae</taxon>
        <taxon>Listeria</taxon>
    </lineage>
</organism>
<dbReference type="STRING" id="1552123.EP57_00630"/>
<dbReference type="GeneID" id="58715955"/>
<sequence length="144" mass="16765">MEKEYELVIQEVEFLNDAKGVFDGTILCMEFFVAKSKAAYDAQTDEPMLQRKDRRRVNELVDRELKAFQKRLEDEPDVRPLRQLDDLFQVLEEGIGGLFSPEDEIEFANLGIEGFIQVHNNPEILGRHSDVLLDKVMRSMEDEM</sequence>
<comment type="caution">
    <text evidence="1">The sequence shown here is derived from an EMBL/GenBank/DDBJ whole genome shotgun (WGS) entry which is preliminary data.</text>
</comment>
<evidence type="ECO:0000313" key="2">
    <source>
        <dbReference type="Proteomes" id="UP000029844"/>
    </source>
</evidence>